<feature type="domain" description="N-acetyltransferase" evidence="2">
    <location>
        <begin position="1"/>
        <end position="175"/>
    </location>
</feature>
<reference evidence="3" key="2">
    <citation type="submission" date="2021-04" db="EMBL/GenBank/DDBJ databases">
        <authorList>
            <person name="Gilroy R."/>
        </authorList>
    </citation>
    <scope>NUCLEOTIDE SEQUENCE</scope>
    <source>
        <strain evidence="3">CHK178-16964</strain>
    </source>
</reference>
<dbReference type="InterPro" id="IPR016181">
    <property type="entry name" value="Acyl_CoA_acyltransferase"/>
</dbReference>
<dbReference type="CDD" id="cd04301">
    <property type="entry name" value="NAT_SF"/>
    <property type="match status" value="1"/>
</dbReference>
<dbReference type="Proteomes" id="UP000823900">
    <property type="component" value="Unassembled WGS sequence"/>
</dbReference>
<dbReference type="Pfam" id="PF00583">
    <property type="entry name" value="Acetyltransf_1"/>
    <property type="match status" value="1"/>
</dbReference>
<dbReference type="InterPro" id="IPR050769">
    <property type="entry name" value="NAT_camello-type"/>
</dbReference>
<dbReference type="EMBL" id="DWZA01000055">
    <property type="protein sequence ID" value="HJA71168.1"/>
    <property type="molecule type" value="Genomic_DNA"/>
</dbReference>
<dbReference type="SUPFAM" id="SSF55729">
    <property type="entry name" value="Acyl-CoA N-acyltransferases (Nat)"/>
    <property type="match status" value="1"/>
</dbReference>
<dbReference type="InterPro" id="IPR000182">
    <property type="entry name" value="GNAT_dom"/>
</dbReference>
<proteinExistence type="predicted"/>
<accession>A0A9D2KN28</accession>
<dbReference type="Gene3D" id="3.40.630.30">
    <property type="match status" value="1"/>
</dbReference>
<sequence>MAIRKAVQEDLDAVKAIYKKIFQYQNEGKLLVGWVEGVYPTDETAEKAFKNGDLFVMEEDGKILASARINQDQEEEYRAADWKYKGVPDQEVMVIHTLAVDPECSGKGYGSAMVKFYEDYAMEHGCRYLRMDTGEVNQTARRMYKKLGYWEADIIPCDFNSIPDWKMVCLEKRLNCYKKSGKSY</sequence>
<evidence type="ECO:0000313" key="4">
    <source>
        <dbReference type="Proteomes" id="UP000823900"/>
    </source>
</evidence>
<dbReference type="GO" id="GO:0008080">
    <property type="term" value="F:N-acetyltransferase activity"/>
    <property type="evidence" value="ECO:0007669"/>
    <property type="project" value="InterPro"/>
</dbReference>
<organism evidence="3 4">
    <name type="scientific">Candidatus Lachnoclostridium stercoravium</name>
    <dbReference type="NCBI Taxonomy" id="2838633"/>
    <lineage>
        <taxon>Bacteria</taxon>
        <taxon>Bacillati</taxon>
        <taxon>Bacillota</taxon>
        <taxon>Clostridia</taxon>
        <taxon>Lachnospirales</taxon>
        <taxon>Lachnospiraceae</taxon>
    </lineage>
</organism>
<evidence type="ECO:0000259" key="2">
    <source>
        <dbReference type="PROSITE" id="PS51186"/>
    </source>
</evidence>
<gene>
    <name evidence="3" type="ORF">IAA07_06245</name>
</gene>
<evidence type="ECO:0000313" key="3">
    <source>
        <dbReference type="EMBL" id="HJA71168.1"/>
    </source>
</evidence>
<dbReference type="PROSITE" id="PS51186">
    <property type="entry name" value="GNAT"/>
    <property type="match status" value="1"/>
</dbReference>
<keyword evidence="1" id="KW-0808">Transferase</keyword>
<dbReference type="PANTHER" id="PTHR13947">
    <property type="entry name" value="GNAT FAMILY N-ACETYLTRANSFERASE"/>
    <property type="match status" value="1"/>
</dbReference>
<reference evidence="3" key="1">
    <citation type="journal article" date="2021" name="PeerJ">
        <title>Extensive microbial diversity within the chicken gut microbiome revealed by metagenomics and culture.</title>
        <authorList>
            <person name="Gilroy R."/>
            <person name="Ravi A."/>
            <person name="Getino M."/>
            <person name="Pursley I."/>
            <person name="Horton D.L."/>
            <person name="Alikhan N.F."/>
            <person name="Baker D."/>
            <person name="Gharbi K."/>
            <person name="Hall N."/>
            <person name="Watson M."/>
            <person name="Adriaenssens E.M."/>
            <person name="Foster-Nyarko E."/>
            <person name="Jarju S."/>
            <person name="Secka A."/>
            <person name="Antonio M."/>
            <person name="Oren A."/>
            <person name="Chaudhuri R.R."/>
            <person name="La Ragione R."/>
            <person name="Hildebrand F."/>
            <person name="Pallen M.J."/>
        </authorList>
    </citation>
    <scope>NUCLEOTIDE SEQUENCE</scope>
    <source>
        <strain evidence="3">CHK178-16964</strain>
    </source>
</reference>
<dbReference type="PANTHER" id="PTHR13947:SF37">
    <property type="entry name" value="LD18367P"/>
    <property type="match status" value="1"/>
</dbReference>
<comment type="caution">
    <text evidence="3">The sequence shown here is derived from an EMBL/GenBank/DDBJ whole genome shotgun (WGS) entry which is preliminary data.</text>
</comment>
<name>A0A9D2KN28_9FIRM</name>
<dbReference type="AlphaFoldDB" id="A0A9D2KN28"/>
<evidence type="ECO:0000256" key="1">
    <source>
        <dbReference type="ARBA" id="ARBA00022679"/>
    </source>
</evidence>
<protein>
    <submittedName>
        <fullName evidence="3">GNAT family N-acetyltransferase</fullName>
    </submittedName>
</protein>